<evidence type="ECO:0000313" key="3">
    <source>
        <dbReference type="Proteomes" id="UP000734854"/>
    </source>
</evidence>
<dbReference type="Proteomes" id="UP000734854">
    <property type="component" value="Unassembled WGS sequence"/>
</dbReference>
<dbReference type="PANTHER" id="PTHR35132:SF1">
    <property type="entry name" value="SERINE_ARGININE REPETITIVE MATRIX-LIKE PROTEIN"/>
    <property type="match status" value="1"/>
</dbReference>
<feature type="region of interest" description="Disordered" evidence="1">
    <location>
        <begin position="46"/>
        <end position="154"/>
    </location>
</feature>
<dbReference type="PANTHER" id="PTHR35132">
    <property type="entry name" value="SERINE/ARGININE REPETITIVE MATRIX-LIKE PROTEIN"/>
    <property type="match status" value="1"/>
</dbReference>
<feature type="compositionally biased region" description="Basic residues" evidence="1">
    <location>
        <begin position="78"/>
        <end position="89"/>
    </location>
</feature>
<dbReference type="EMBL" id="JACMSC010000009">
    <property type="protein sequence ID" value="KAG6507178.1"/>
    <property type="molecule type" value="Genomic_DNA"/>
</dbReference>
<name>A0A8J5GVQ0_ZINOF</name>
<reference evidence="2 3" key="1">
    <citation type="submission" date="2020-08" db="EMBL/GenBank/DDBJ databases">
        <title>Plant Genome Project.</title>
        <authorList>
            <person name="Zhang R.-G."/>
        </authorList>
    </citation>
    <scope>NUCLEOTIDE SEQUENCE [LARGE SCALE GENOMIC DNA]</scope>
    <source>
        <tissue evidence="2">Rhizome</tissue>
    </source>
</reference>
<feature type="region of interest" description="Disordered" evidence="1">
    <location>
        <begin position="184"/>
        <end position="215"/>
    </location>
</feature>
<sequence>MEREDSSSSSEFEFWMVGNNPSPALLTADELFVDGVLLPLQKLSMVSNPSRSGTPAPPPVPPTAASSSSPPPAATTHPRPKKWPPKKDRRGGSSGGPAELNINLWPFPRSRSAGVARFSSSSASPATRRKVRSAPCSRSNSRGESSKAAATTKWAPVASRVVAAAFVGGIRLGRTNPVWKIQKKIVNNNQQQSPPADSNAESGKAKKSGGGGGVRALNFQVSYAKAINVLKDSIRK</sequence>
<gene>
    <name evidence="2" type="ORF">ZIOFF_032519</name>
</gene>
<keyword evidence="3" id="KW-1185">Reference proteome</keyword>
<accession>A0A8J5GVQ0</accession>
<evidence type="ECO:0000313" key="2">
    <source>
        <dbReference type="EMBL" id="KAG6507178.1"/>
    </source>
</evidence>
<comment type="caution">
    <text evidence="2">The sequence shown here is derived from an EMBL/GenBank/DDBJ whole genome shotgun (WGS) entry which is preliminary data.</text>
</comment>
<organism evidence="2 3">
    <name type="scientific">Zingiber officinale</name>
    <name type="common">Ginger</name>
    <name type="synonym">Amomum zingiber</name>
    <dbReference type="NCBI Taxonomy" id="94328"/>
    <lineage>
        <taxon>Eukaryota</taxon>
        <taxon>Viridiplantae</taxon>
        <taxon>Streptophyta</taxon>
        <taxon>Embryophyta</taxon>
        <taxon>Tracheophyta</taxon>
        <taxon>Spermatophyta</taxon>
        <taxon>Magnoliopsida</taxon>
        <taxon>Liliopsida</taxon>
        <taxon>Zingiberales</taxon>
        <taxon>Zingiberaceae</taxon>
        <taxon>Zingiber</taxon>
    </lineage>
</organism>
<protein>
    <submittedName>
        <fullName evidence="2">Uncharacterized protein</fullName>
    </submittedName>
</protein>
<evidence type="ECO:0000256" key="1">
    <source>
        <dbReference type="SAM" id="MobiDB-lite"/>
    </source>
</evidence>
<proteinExistence type="predicted"/>
<dbReference type="AlphaFoldDB" id="A0A8J5GVQ0"/>